<feature type="domain" description="HIT" evidence="2">
    <location>
        <begin position="1"/>
        <end position="94"/>
    </location>
</feature>
<comment type="caution">
    <text evidence="3">The sequence shown here is derived from an EMBL/GenBank/DDBJ whole genome shotgun (WGS) entry which is preliminary data.</text>
</comment>
<dbReference type="PANTHER" id="PTHR46648:SF1">
    <property type="entry name" value="ADENOSINE 5'-MONOPHOSPHORAMIDASE HNT1"/>
    <property type="match status" value="1"/>
</dbReference>
<evidence type="ECO:0000313" key="3">
    <source>
        <dbReference type="EMBL" id="MBC6466491.1"/>
    </source>
</evidence>
<dbReference type="EMBL" id="JABVEC010000008">
    <property type="protein sequence ID" value="MBC6466491.1"/>
    <property type="molecule type" value="Genomic_DNA"/>
</dbReference>
<dbReference type="PRINTS" id="PR00332">
    <property type="entry name" value="HISTRIAD"/>
</dbReference>
<dbReference type="InterPro" id="IPR019808">
    <property type="entry name" value="Histidine_triad_CS"/>
</dbReference>
<dbReference type="SUPFAM" id="SSF54197">
    <property type="entry name" value="HIT-like"/>
    <property type="match status" value="1"/>
</dbReference>
<evidence type="ECO:0000259" key="2">
    <source>
        <dbReference type="PROSITE" id="PS51084"/>
    </source>
</evidence>
<dbReference type="Gene3D" id="3.30.428.10">
    <property type="entry name" value="HIT-like"/>
    <property type="match status" value="1"/>
</dbReference>
<keyword evidence="4" id="KW-1185">Reference proteome</keyword>
<dbReference type="PANTHER" id="PTHR46648">
    <property type="entry name" value="HIT FAMILY PROTEIN 1"/>
    <property type="match status" value="1"/>
</dbReference>
<dbReference type="PROSITE" id="PS51084">
    <property type="entry name" value="HIT_2"/>
    <property type="match status" value="1"/>
</dbReference>
<evidence type="ECO:0000313" key="4">
    <source>
        <dbReference type="Proteomes" id="UP000805614"/>
    </source>
</evidence>
<dbReference type="Proteomes" id="UP000805614">
    <property type="component" value="Unassembled WGS sequence"/>
</dbReference>
<dbReference type="InterPro" id="IPR036265">
    <property type="entry name" value="HIT-like_sf"/>
</dbReference>
<dbReference type="InterPro" id="IPR011146">
    <property type="entry name" value="HIT-like"/>
</dbReference>
<reference evidence="3 4" key="1">
    <citation type="submission" date="2020-06" db="EMBL/GenBank/DDBJ databases">
        <title>Actinomadura xiongansis sp. nov., isolated from soil of Baiyangdian.</title>
        <authorList>
            <person name="Zhang X."/>
        </authorList>
    </citation>
    <scope>NUCLEOTIDE SEQUENCE [LARGE SCALE GENOMIC DNA]</scope>
    <source>
        <strain evidence="3 4">HBUM206468</strain>
    </source>
</reference>
<dbReference type="Pfam" id="PF01230">
    <property type="entry name" value="HIT"/>
    <property type="match status" value="1"/>
</dbReference>
<evidence type="ECO:0000256" key="1">
    <source>
        <dbReference type="PROSITE-ProRule" id="PRU00464"/>
    </source>
</evidence>
<name>A0ABR7LNT2_9ACTN</name>
<gene>
    <name evidence="3" type="ORF">HKK74_13380</name>
</gene>
<dbReference type="PROSITE" id="PS00892">
    <property type="entry name" value="HIT_1"/>
    <property type="match status" value="1"/>
</dbReference>
<proteinExistence type="predicted"/>
<accession>A0ABR7LNT2</accession>
<sequence length="121" mass="12998">MESNATVAAFAPLRPLAPGHTLVIPTGHYADIFDTPPRPLADVMALVQRVAKAMRITLGAGGVNVLHASGPDSEQSVPHLHFHVVPRWQDDGFSTWPAGRSRHRIAADSVAQLADALRSHE</sequence>
<feature type="short sequence motif" description="Histidine triad motif" evidence="1">
    <location>
        <begin position="79"/>
        <end position="83"/>
    </location>
</feature>
<dbReference type="InterPro" id="IPR001310">
    <property type="entry name" value="Histidine_triad_HIT"/>
</dbReference>
<protein>
    <submittedName>
        <fullName evidence="3">HIT domain-containing protein</fullName>
    </submittedName>
</protein>
<organism evidence="3 4">
    <name type="scientific">Actinomadura alba</name>
    <dbReference type="NCBI Taxonomy" id="406431"/>
    <lineage>
        <taxon>Bacteria</taxon>
        <taxon>Bacillati</taxon>
        <taxon>Actinomycetota</taxon>
        <taxon>Actinomycetes</taxon>
        <taxon>Streptosporangiales</taxon>
        <taxon>Thermomonosporaceae</taxon>
        <taxon>Actinomadura</taxon>
    </lineage>
</organism>
<dbReference type="RefSeq" id="WP_187243497.1">
    <property type="nucleotide sequence ID" value="NZ_BAAAOK010000009.1"/>
</dbReference>